<dbReference type="EC" id="2.1.1.-" evidence="8"/>
<dbReference type="InterPro" id="IPR029063">
    <property type="entry name" value="SAM-dependent_MTases_sf"/>
</dbReference>
<evidence type="ECO:0000256" key="1">
    <source>
        <dbReference type="ARBA" id="ARBA00002207"/>
    </source>
</evidence>
<evidence type="ECO:0000256" key="3">
    <source>
        <dbReference type="ARBA" id="ARBA00022490"/>
    </source>
</evidence>
<feature type="repeat" description="ANK" evidence="9">
    <location>
        <begin position="54"/>
        <end position="86"/>
    </location>
</feature>
<gene>
    <name evidence="11" type="ORF">MKK02DRAFT_43334</name>
</gene>
<feature type="domain" description="RMT2" evidence="10">
    <location>
        <begin position="138"/>
        <end position="385"/>
    </location>
</feature>
<dbReference type="PANTHER" id="PTHR32379:SF1">
    <property type="entry name" value="GUANIDINOACETATE N-METHYLTRANSFERASE"/>
    <property type="match status" value="1"/>
</dbReference>
<dbReference type="Gene3D" id="3.40.50.150">
    <property type="entry name" value="Vaccinia Virus protein VP39"/>
    <property type="match status" value="1"/>
</dbReference>
<evidence type="ECO:0000256" key="2">
    <source>
        <dbReference type="ARBA" id="ARBA00011245"/>
    </source>
</evidence>
<dbReference type="GO" id="GO:0005634">
    <property type="term" value="C:nucleus"/>
    <property type="evidence" value="ECO:0007669"/>
    <property type="project" value="UniProtKB-SubCell"/>
</dbReference>
<keyword evidence="4 8" id="KW-0489">Methyltransferase</keyword>
<dbReference type="RefSeq" id="XP_052947188.1">
    <property type="nucleotide sequence ID" value="XM_053092375.1"/>
</dbReference>
<dbReference type="PROSITE" id="PS50088">
    <property type="entry name" value="ANK_REPEAT"/>
    <property type="match status" value="1"/>
</dbReference>
<evidence type="ECO:0000313" key="11">
    <source>
        <dbReference type="EMBL" id="KAI9637411.1"/>
    </source>
</evidence>
<keyword evidence="3 8" id="KW-0963">Cytoplasm</keyword>
<comment type="subunit">
    <text evidence="2 8">Monomer.</text>
</comment>
<comment type="similarity">
    <text evidence="8">Belongs to the class I-like SAM-binding methyltransferase superfamily. RMT2 methyltransferase family.</text>
</comment>
<dbReference type="Proteomes" id="UP001164286">
    <property type="component" value="Unassembled WGS sequence"/>
</dbReference>
<proteinExistence type="inferred from homology"/>
<dbReference type="GO" id="GO:0032259">
    <property type="term" value="P:methylation"/>
    <property type="evidence" value="ECO:0007669"/>
    <property type="project" value="UniProtKB-KW"/>
</dbReference>
<protein>
    <recommendedName>
        <fullName evidence="8">Arginine N-methyltransferase 2</fullName>
        <ecNumber evidence="8">2.1.1.-</ecNumber>
    </recommendedName>
</protein>
<dbReference type="PROSITE" id="PS51559">
    <property type="entry name" value="SAM_RMT2"/>
    <property type="match status" value="1"/>
</dbReference>
<keyword evidence="6" id="KW-0949">S-adenosyl-L-methionine</keyword>
<sequence length="385" mass="42969">MTESPPRNIKKLALPPDLIPFAHQLISAVRTESIAGVKALLEAGAPAWFQDEELGWSCLHYAAEKRNPQLLQTLIKGGAVWNAVDKWGQTAGEICLSLGDQEGWEMIRNEGIRTEMLHHILSAPSSSEDHIALRAEDDTSSGDNIAFLASKLTWETGEDGRERVIDADGNGVMMGWEEPLMEEHVRLMPDGENHSVLNIGYGLGIVRTVTTVLIQVDRLFQARKPVHHTIVEAHPQVLQHMRDTGVYDWPGVRVLEGRWQDWFAPEKLGEVIGATPDASGFTAVFMDTFAEGYEDLKSFFEVLPDILDSEEGVFSFWNGLGATNPTIYAVASSLAELHIEDVGLSVVWHDVPIPDSLREEVWKGVRRRYWDLPGYRLPTARLSLM</sequence>
<keyword evidence="7 8" id="KW-0539">Nucleus</keyword>
<dbReference type="Pfam" id="PF00023">
    <property type="entry name" value="Ank"/>
    <property type="match status" value="1"/>
</dbReference>
<dbReference type="GO" id="GO:0005737">
    <property type="term" value="C:cytoplasm"/>
    <property type="evidence" value="ECO:0007669"/>
    <property type="project" value="UniProtKB-SubCell"/>
</dbReference>
<dbReference type="InterPro" id="IPR017408">
    <property type="entry name" value="Arginine_N-MeTrfase_2"/>
</dbReference>
<evidence type="ECO:0000256" key="6">
    <source>
        <dbReference type="ARBA" id="ARBA00022691"/>
    </source>
</evidence>
<accession>A0AA38LXI1</accession>
<evidence type="ECO:0000313" key="12">
    <source>
        <dbReference type="Proteomes" id="UP001164286"/>
    </source>
</evidence>
<evidence type="ECO:0000256" key="5">
    <source>
        <dbReference type="ARBA" id="ARBA00022679"/>
    </source>
</evidence>
<dbReference type="GO" id="GO:0019702">
    <property type="term" value="F:protein arginine N5-methyltransferase activity"/>
    <property type="evidence" value="ECO:0007669"/>
    <property type="project" value="TreeGrafter"/>
</dbReference>
<dbReference type="EMBL" id="JAKWFO010000004">
    <property type="protein sequence ID" value="KAI9637411.1"/>
    <property type="molecule type" value="Genomic_DNA"/>
</dbReference>
<organism evidence="11 12">
    <name type="scientific">Dioszegia hungarica</name>
    <dbReference type="NCBI Taxonomy" id="4972"/>
    <lineage>
        <taxon>Eukaryota</taxon>
        <taxon>Fungi</taxon>
        <taxon>Dikarya</taxon>
        <taxon>Basidiomycota</taxon>
        <taxon>Agaricomycotina</taxon>
        <taxon>Tremellomycetes</taxon>
        <taxon>Tremellales</taxon>
        <taxon>Bulleribasidiaceae</taxon>
        <taxon>Dioszegia</taxon>
    </lineage>
</organism>
<dbReference type="InterPro" id="IPR026480">
    <property type="entry name" value="RMT2_dom"/>
</dbReference>
<evidence type="ECO:0000259" key="10">
    <source>
        <dbReference type="PROSITE" id="PS51559"/>
    </source>
</evidence>
<evidence type="ECO:0000256" key="8">
    <source>
        <dbReference type="PIRNR" id="PIRNR038148"/>
    </source>
</evidence>
<keyword evidence="9" id="KW-0040">ANK repeat</keyword>
<dbReference type="InterPro" id="IPR002110">
    <property type="entry name" value="Ankyrin_rpt"/>
</dbReference>
<comment type="subcellular location">
    <subcellularLocation>
        <location evidence="8">Cytoplasm</location>
    </subcellularLocation>
    <subcellularLocation>
        <location evidence="8">Nucleus</location>
    </subcellularLocation>
</comment>
<dbReference type="InterPro" id="IPR051038">
    <property type="entry name" value="RMT2/GAMT_Mtase"/>
</dbReference>
<evidence type="ECO:0000256" key="7">
    <source>
        <dbReference type="ARBA" id="ARBA00023242"/>
    </source>
</evidence>
<keyword evidence="12" id="KW-1185">Reference proteome</keyword>
<comment type="caution">
    <text evidence="11">The sequence shown here is derived from an EMBL/GenBank/DDBJ whole genome shotgun (WGS) entry which is preliminary data.</text>
</comment>
<dbReference type="Gene3D" id="1.25.40.20">
    <property type="entry name" value="Ankyrin repeat-containing domain"/>
    <property type="match status" value="1"/>
</dbReference>
<evidence type="ECO:0000256" key="9">
    <source>
        <dbReference type="PROSITE-ProRule" id="PRU00023"/>
    </source>
</evidence>
<dbReference type="AlphaFoldDB" id="A0AA38LXI1"/>
<dbReference type="SUPFAM" id="SSF48403">
    <property type="entry name" value="Ankyrin repeat"/>
    <property type="match status" value="1"/>
</dbReference>
<evidence type="ECO:0000256" key="4">
    <source>
        <dbReference type="ARBA" id="ARBA00022603"/>
    </source>
</evidence>
<dbReference type="InterPro" id="IPR036770">
    <property type="entry name" value="Ankyrin_rpt-contain_sf"/>
</dbReference>
<comment type="function">
    <text evidence="1 8">S-adenosyl-L-methionine-dependent protein-arginine N-methyltransferase that methylates the delta-nitrogen atom of arginine residues to form N5-methylarginine (type IV) in target proteins. Monomethylates ribosomal protein L12.</text>
</comment>
<dbReference type="PIRSF" id="PIRSF038148">
    <property type="entry name" value="Arginine_N-mtfrase-2"/>
    <property type="match status" value="1"/>
</dbReference>
<dbReference type="PANTHER" id="PTHR32379">
    <property type="entry name" value="GUANIDINOACETATE N-METHYLTRANSFERASE"/>
    <property type="match status" value="1"/>
</dbReference>
<keyword evidence="5 8" id="KW-0808">Transferase</keyword>
<name>A0AA38LXI1_9TREE</name>
<reference evidence="11" key="1">
    <citation type="journal article" date="2022" name="G3 (Bethesda)">
        <title>High quality genome of the basidiomycete yeast Dioszegia hungarica PDD-24b-2 isolated from cloud water.</title>
        <authorList>
            <person name="Jarrige D."/>
            <person name="Haridas S."/>
            <person name="Bleykasten-Grosshans C."/>
            <person name="Joly M."/>
            <person name="Nadalig T."/>
            <person name="Sancelme M."/>
            <person name="Vuilleumier S."/>
            <person name="Grigoriev I.V."/>
            <person name="Amato P."/>
            <person name="Bringel F."/>
        </authorList>
    </citation>
    <scope>NUCLEOTIDE SEQUENCE</scope>
    <source>
        <strain evidence="11">PDD-24b-2</strain>
    </source>
</reference>
<dbReference type="GeneID" id="77731580"/>
<dbReference type="SUPFAM" id="SSF53335">
    <property type="entry name" value="S-adenosyl-L-methionine-dependent methyltransferases"/>
    <property type="match status" value="1"/>
</dbReference>